<feature type="compositionally biased region" description="Polar residues" evidence="1">
    <location>
        <begin position="294"/>
        <end position="310"/>
    </location>
</feature>
<name>A0A8J6LE98_TENMO</name>
<reference evidence="2" key="1">
    <citation type="journal article" date="2020" name="J Insects Food Feed">
        <title>The yellow mealworm (Tenebrio molitor) genome: a resource for the emerging insects as food and feed industry.</title>
        <authorList>
            <person name="Eriksson T."/>
            <person name="Andere A."/>
            <person name="Kelstrup H."/>
            <person name="Emery V."/>
            <person name="Picard C."/>
        </authorList>
    </citation>
    <scope>NUCLEOTIDE SEQUENCE</scope>
    <source>
        <strain evidence="2">Stoneville</strain>
        <tissue evidence="2">Whole head</tissue>
    </source>
</reference>
<keyword evidence="3" id="KW-1185">Reference proteome</keyword>
<feature type="region of interest" description="Disordered" evidence="1">
    <location>
        <begin position="447"/>
        <end position="625"/>
    </location>
</feature>
<feature type="compositionally biased region" description="Basic and acidic residues" evidence="1">
    <location>
        <begin position="180"/>
        <end position="198"/>
    </location>
</feature>
<feature type="compositionally biased region" description="Basic and acidic residues" evidence="1">
    <location>
        <begin position="455"/>
        <end position="473"/>
    </location>
</feature>
<feature type="compositionally biased region" description="Polar residues" evidence="1">
    <location>
        <begin position="40"/>
        <end position="57"/>
    </location>
</feature>
<feature type="compositionally biased region" description="Basic residues" evidence="1">
    <location>
        <begin position="505"/>
        <end position="518"/>
    </location>
</feature>
<dbReference type="Proteomes" id="UP000719412">
    <property type="component" value="Unassembled WGS sequence"/>
</dbReference>
<gene>
    <name evidence="2" type="ORF">GEV33_003197</name>
</gene>
<feature type="compositionally biased region" description="Polar residues" evidence="1">
    <location>
        <begin position="73"/>
        <end position="100"/>
    </location>
</feature>
<feature type="compositionally biased region" description="Polar residues" evidence="1">
    <location>
        <begin position="216"/>
        <end position="229"/>
    </location>
</feature>
<feature type="region of interest" description="Disordered" evidence="1">
    <location>
        <begin position="1"/>
        <end position="370"/>
    </location>
</feature>
<feature type="compositionally biased region" description="Polar residues" evidence="1">
    <location>
        <begin position="262"/>
        <end position="272"/>
    </location>
</feature>
<proteinExistence type="predicted"/>
<sequence>MKTTSKLPMKDKTLKPVLTSSTPQNPPVTTQLNKPMHPQGTPSNYGQPSSHMPQSLVNLPHNPTVAHTYPNPAHQTNHYSLNVPNAPQHYTSNNPSTIPASNHPVPNVSQAAVGGQTYTPNKNAPFSGGYQPNLGHPPNQNPMPPVSQTLPATQSQHHTPASTEAPSDKPQSNGTAEVKSPTKPEPQENHVSLPRDKSPVPPTSPKTCERLEEKTSSTALPEQKQNQDSAKVVEEVKVSTPETTVSSVPSSSPATNAPSNENTESAPPSASNDADPKIEVEAESSETNSRESQSESIDSANTEPTQNSPAKSKDKEQVAEGNSTFEDDDAKNSHKKIKNTQVGRRIAEEFQDRNENTSDSKVPQHRRKKTKLKNLERYTLLIFTITQVRDRTIGFSEVGFQFIFPDFDCILTNLNLVRVDKGRYRLPPAEKERTDSILKRSLAVEKGEVTSPSLTEEHPDGIDVSLYKEESQLKKRKAPKRKASSALRAAKKVSTTTKSPDQPKVRRVAVKTAKKNTKRVASSAPRAKKPATVETKKPTTSTSRTDRAKRRSDNQNHNKVSPVVDQKKARVLAKVARKGAVNTASKGGQSAAKNAKAPKATPSSSKVQKSAPKAAVKKTKRSSRK</sequence>
<accession>A0A8J6LE98</accession>
<reference evidence="2" key="2">
    <citation type="submission" date="2021-08" db="EMBL/GenBank/DDBJ databases">
        <authorList>
            <person name="Eriksson T."/>
        </authorList>
    </citation>
    <scope>NUCLEOTIDE SEQUENCE</scope>
    <source>
        <strain evidence="2">Stoneville</strain>
        <tissue evidence="2">Whole head</tissue>
    </source>
</reference>
<feature type="compositionally biased region" description="Basic residues" evidence="1">
    <location>
        <begin position="474"/>
        <end position="483"/>
    </location>
</feature>
<feature type="compositionally biased region" description="Basic residues" evidence="1">
    <location>
        <begin position="615"/>
        <end position="625"/>
    </location>
</feature>
<feature type="compositionally biased region" description="Polar residues" evidence="1">
    <location>
        <begin position="146"/>
        <end position="175"/>
    </location>
</feature>
<feature type="compositionally biased region" description="Basic and acidic residues" evidence="1">
    <location>
        <begin position="345"/>
        <end position="358"/>
    </location>
</feature>
<feature type="compositionally biased region" description="Low complexity" evidence="1">
    <location>
        <begin position="590"/>
        <end position="606"/>
    </location>
</feature>
<comment type="caution">
    <text evidence="2">The sequence shown here is derived from an EMBL/GenBank/DDBJ whole genome shotgun (WGS) entry which is preliminary data.</text>
</comment>
<feature type="compositionally biased region" description="Low complexity" evidence="1">
    <location>
        <begin position="238"/>
        <end position="261"/>
    </location>
</feature>
<dbReference type="EMBL" id="JABDTM020014175">
    <property type="protein sequence ID" value="KAH0819594.1"/>
    <property type="molecule type" value="Genomic_DNA"/>
</dbReference>
<evidence type="ECO:0000313" key="2">
    <source>
        <dbReference type="EMBL" id="KAH0819594.1"/>
    </source>
</evidence>
<feature type="compositionally biased region" description="Polar residues" evidence="1">
    <location>
        <begin position="18"/>
        <end position="33"/>
    </location>
</feature>
<dbReference type="AlphaFoldDB" id="A0A8J6LE98"/>
<evidence type="ECO:0000313" key="3">
    <source>
        <dbReference type="Proteomes" id="UP000719412"/>
    </source>
</evidence>
<evidence type="ECO:0000256" key="1">
    <source>
        <dbReference type="SAM" id="MobiDB-lite"/>
    </source>
</evidence>
<protein>
    <submittedName>
        <fullName evidence="2">Uncharacterized protein</fullName>
    </submittedName>
</protein>
<organism evidence="2 3">
    <name type="scientific">Tenebrio molitor</name>
    <name type="common">Yellow mealworm beetle</name>
    <dbReference type="NCBI Taxonomy" id="7067"/>
    <lineage>
        <taxon>Eukaryota</taxon>
        <taxon>Metazoa</taxon>
        <taxon>Ecdysozoa</taxon>
        <taxon>Arthropoda</taxon>
        <taxon>Hexapoda</taxon>
        <taxon>Insecta</taxon>
        <taxon>Pterygota</taxon>
        <taxon>Neoptera</taxon>
        <taxon>Endopterygota</taxon>
        <taxon>Coleoptera</taxon>
        <taxon>Polyphaga</taxon>
        <taxon>Cucujiformia</taxon>
        <taxon>Tenebrionidae</taxon>
        <taxon>Tenebrio</taxon>
    </lineage>
</organism>